<comment type="caution">
    <text evidence="2">The sequence shown here is derived from an EMBL/GenBank/DDBJ whole genome shotgun (WGS) entry which is preliminary data.</text>
</comment>
<evidence type="ECO:0000313" key="3">
    <source>
        <dbReference type="Proteomes" id="UP000232196"/>
    </source>
</evidence>
<feature type="transmembrane region" description="Helical" evidence="1">
    <location>
        <begin position="83"/>
        <end position="101"/>
    </location>
</feature>
<keyword evidence="1" id="KW-1133">Transmembrane helix</keyword>
<keyword evidence="1" id="KW-0812">Transmembrane</keyword>
<feature type="transmembrane region" description="Helical" evidence="1">
    <location>
        <begin position="150"/>
        <end position="168"/>
    </location>
</feature>
<accession>A0A2M9XHZ3</accession>
<dbReference type="RefSeq" id="WP_100705048.1">
    <property type="nucleotide sequence ID" value="NZ_NPDL01000004.1"/>
</dbReference>
<protein>
    <recommendedName>
        <fullName evidence="4">Yip1 domain-containing protein</fullName>
    </recommendedName>
</protein>
<dbReference type="EMBL" id="NPDN01000001">
    <property type="protein sequence ID" value="PJZ27303.1"/>
    <property type="molecule type" value="Genomic_DNA"/>
</dbReference>
<feature type="transmembrane region" description="Helical" evidence="1">
    <location>
        <begin position="180"/>
        <end position="204"/>
    </location>
</feature>
<dbReference type="OrthoDB" id="328930at2"/>
<sequence length="209" mass="23635">MFLITPNSELTEVEKSKLSLLEKIFRAPTEAFDLYLRNASLGRKELLRLHYALWVLAPISKIAGNLIKIILDLVFGDEVDFNPFSGVITSLIIYPVLLLVVSQYDVVRVFYRKVDRTKGENYPAADVLTLAFLAFSASSVFWILPSPINLGLIGISFLYSIYLSYIGMKRVSGVDSKEILIFFLFGSAYLLSISLVFVFIYNIIRTLLN</sequence>
<gene>
    <name evidence="2" type="ORF">CH357_01760</name>
</gene>
<organism evidence="2 3">
    <name type="scientific">Leptospira hartskeerlii</name>
    <dbReference type="NCBI Taxonomy" id="2023177"/>
    <lineage>
        <taxon>Bacteria</taxon>
        <taxon>Pseudomonadati</taxon>
        <taxon>Spirochaetota</taxon>
        <taxon>Spirochaetia</taxon>
        <taxon>Leptospirales</taxon>
        <taxon>Leptospiraceae</taxon>
        <taxon>Leptospira</taxon>
    </lineage>
</organism>
<dbReference type="AlphaFoldDB" id="A0A2M9XHZ3"/>
<evidence type="ECO:0000256" key="1">
    <source>
        <dbReference type="SAM" id="Phobius"/>
    </source>
</evidence>
<feature type="transmembrane region" description="Helical" evidence="1">
    <location>
        <begin position="51"/>
        <end position="71"/>
    </location>
</feature>
<keyword evidence="3" id="KW-1185">Reference proteome</keyword>
<name>A0A2M9XHZ3_9LEPT</name>
<feature type="transmembrane region" description="Helical" evidence="1">
    <location>
        <begin position="122"/>
        <end position="144"/>
    </location>
</feature>
<proteinExistence type="predicted"/>
<keyword evidence="1" id="KW-0472">Membrane</keyword>
<dbReference type="Proteomes" id="UP000232196">
    <property type="component" value="Unassembled WGS sequence"/>
</dbReference>
<evidence type="ECO:0008006" key="4">
    <source>
        <dbReference type="Google" id="ProtNLM"/>
    </source>
</evidence>
<reference evidence="2 3" key="1">
    <citation type="submission" date="2017-07" db="EMBL/GenBank/DDBJ databases">
        <title>Leptospira spp. isolated from tropical soils.</title>
        <authorList>
            <person name="Thibeaux R."/>
            <person name="Iraola G."/>
            <person name="Ferres I."/>
            <person name="Bierque E."/>
            <person name="Girault D."/>
            <person name="Soupe-Gilbert M.-E."/>
            <person name="Picardeau M."/>
            <person name="Goarant C."/>
        </authorList>
    </citation>
    <scope>NUCLEOTIDE SEQUENCE [LARGE SCALE GENOMIC DNA]</scope>
    <source>
        <strain evidence="2 3">MCA1-C-A1</strain>
    </source>
</reference>
<evidence type="ECO:0000313" key="2">
    <source>
        <dbReference type="EMBL" id="PJZ27303.1"/>
    </source>
</evidence>